<name>A0A177XVS0_9VIBR</name>
<dbReference type="RefSeq" id="WP_054962512.1">
    <property type="nucleotide sequence ID" value="NZ_LLEI02000083.1"/>
</dbReference>
<evidence type="ECO:0000313" key="1">
    <source>
        <dbReference type="EMBL" id="OAJ92436.1"/>
    </source>
</evidence>
<reference evidence="1 2" key="1">
    <citation type="journal article" date="2016" name="Syst. Appl. Microbiol.">
        <title>Vibrio bivalvicida sp. nov., a novel larval pathogen for bivalve molluscs reared in a hatchery.</title>
        <authorList>
            <person name="Dubert J."/>
            <person name="Romalde J.L."/>
            <person name="Prado S."/>
            <person name="Barja J.L."/>
        </authorList>
    </citation>
    <scope>NUCLEOTIDE SEQUENCE [LARGE SCALE GENOMIC DNA]</scope>
    <source>
        <strain evidence="1 2">605</strain>
    </source>
</reference>
<comment type="caution">
    <text evidence="1">The sequence shown here is derived from an EMBL/GenBank/DDBJ whole genome shotgun (WGS) entry which is preliminary data.</text>
</comment>
<dbReference type="Proteomes" id="UP000078406">
    <property type="component" value="Unassembled WGS sequence"/>
</dbReference>
<protein>
    <submittedName>
        <fullName evidence="1">Uncharacterized protein</fullName>
    </submittedName>
</protein>
<dbReference type="EMBL" id="LLEI02000083">
    <property type="protein sequence ID" value="OAJ92436.1"/>
    <property type="molecule type" value="Genomic_DNA"/>
</dbReference>
<evidence type="ECO:0000313" key="2">
    <source>
        <dbReference type="Proteomes" id="UP000078406"/>
    </source>
</evidence>
<sequence length="160" mass="18417">MKQFNEYGEVPVSDIEYRVLNLNHLAIQLKSYLTHCEFIGSDTNDFYNSNKNKDKLNEFRLSVGLSSIDGVLIAEMISQTLKDIHEQLFELHEINLLYGVLAAHRFNDKPADKLLGEIDGRLKVFGFDEAIVREEVDTEMTNKERPNIEINDLDEILGAW</sequence>
<dbReference type="AlphaFoldDB" id="A0A177XVS0"/>
<organism evidence="1 2">
    <name type="scientific">Vibrio bivalvicida</name>
    <dbReference type="NCBI Taxonomy" id="1276888"/>
    <lineage>
        <taxon>Bacteria</taxon>
        <taxon>Pseudomonadati</taxon>
        <taxon>Pseudomonadota</taxon>
        <taxon>Gammaproteobacteria</taxon>
        <taxon>Vibrionales</taxon>
        <taxon>Vibrionaceae</taxon>
        <taxon>Vibrio</taxon>
        <taxon>Vibrio oreintalis group</taxon>
    </lineage>
</organism>
<proteinExistence type="predicted"/>
<accession>A0A177XVS0</accession>
<gene>
    <name evidence="1" type="ORF">APB76_20800</name>
</gene>